<dbReference type="SUPFAM" id="SSF55781">
    <property type="entry name" value="GAF domain-like"/>
    <property type="match status" value="1"/>
</dbReference>
<organism evidence="4 5">
    <name type="scientific">Streptomyces lonegramiae</name>
    <dbReference type="NCBI Taxonomy" id="3075524"/>
    <lineage>
        <taxon>Bacteria</taxon>
        <taxon>Bacillati</taxon>
        <taxon>Actinomycetota</taxon>
        <taxon>Actinomycetes</taxon>
        <taxon>Kitasatosporales</taxon>
        <taxon>Streptomycetaceae</taxon>
        <taxon>Streptomyces</taxon>
    </lineage>
</organism>
<feature type="domain" description="GAF" evidence="3">
    <location>
        <begin position="86"/>
        <end position="237"/>
    </location>
</feature>
<evidence type="ECO:0000259" key="3">
    <source>
        <dbReference type="SMART" id="SM00065"/>
    </source>
</evidence>
<keyword evidence="5" id="KW-1185">Reference proteome</keyword>
<evidence type="ECO:0000313" key="5">
    <source>
        <dbReference type="Proteomes" id="UP001180754"/>
    </source>
</evidence>
<evidence type="ECO:0000313" key="4">
    <source>
        <dbReference type="EMBL" id="MDT0542982.1"/>
    </source>
</evidence>
<dbReference type="InterPro" id="IPR042070">
    <property type="entry name" value="PucR_C-HTH_sf"/>
</dbReference>
<dbReference type="RefSeq" id="WP_311723332.1">
    <property type="nucleotide sequence ID" value="NZ_JAVRFD010000003.1"/>
</dbReference>
<reference evidence="4" key="1">
    <citation type="submission" date="2024-05" db="EMBL/GenBank/DDBJ databases">
        <title>30 novel species of actinomycetes from the DSMZ collection.</title>
        <authorList>
            <person name="Nouioui I."/>
        </authorList>
    </citation>
    <scope>NUCLEOTIDE SEQUENCE</scope>
    <source>
        <strain evidence="4">DSM 41529</strain>
    </source>
</reference>
<dbReference type="SMART" id="SM00065">
    <property type="entry name" value="GAF"/>
    <property type="match status" value="1"/>
</dbReference>
<sequence length="694" mass="74653">MRPADRGLPGPESETDAVLALLELLAGEAPPDRIQQVSRGHARTERLERAERLAHEVHAHFARRQQREAELSALVDIARDLTLPYDLDALLRTITRRTRTLLKMDMSYVSFRDRERGDSYVRTADGHASALTVGYRVPSDAGVGEEATEKSVPIWTPDYLADDGIRHTAVLDEVVRAEGLRAIIAAPLTYGAETFGVLYAADRNIRHFSVGEVALMSSLGDLAALAIEKTRTLERRHSDVEDLTEFRSFGEVHSRLIDLALAGVDLDTLLTEVATAFDGAAEVRDTEHRRLATVGELPPVDAEVPHAAGTAYGNPSPVPTPVRVAAASSTWLAPVTAGDEELAELRLRPGEPLNEAGIRRLRLAAQAVAVLLQVQRGEEAAAGPFRDELFEDLLAVTRRPLKQLALRAARLGLDPEQPAVVVVVRPEGGTTGRAVGWAASYARRKGGLRSVQNGCISLLLPVPADDPAEAAGHCARAVSEELSRHLGDPVTVGAGGPVRGLELIREAHAEATRCLDALLALGNIGSAACVRDLGFLGMLLSDDSDANTFVMATIGPVLEYDAQRLTELTRTLDTYFAAGGSPTNAAEQLHVHPNTVSRRLERVAALLGPDWSRPDRALEMQLALRLHHTRHVLRRRHRTDRTASTATDDSATTASASSASPPERQAADLTRDTGATGGARDGEDGAAARSDRIV</sequence>
<comment type="caution">
    <text evidence="4">The sequence shown here is derived from an EMBL/GenBank/DDBJ whole genome shotgun (WGS) entry which is preliminary data.</text>
</comment>
<feature type="region of interest" description="Disordered" evidence="2">
    <location>
        <begin position="633"/>
        <end position="694"/>
    </location>
</feature>
<dbReference type="Proteomes" id="UP001180754">
    <property type="component" value="Unassembled WGS sequence"/>
</dbReference>
<evidence type="ECO:0000256" key="1">
    <source>
        <dbReference type="ARBA" id="ARBA00006754"/>
    </source>
</evidence>
<dbReference type="Pfam" id="PF17853">
    <property type="entry name" value="GGDEF_2"/>
    <property type="match status" value="1"/>
</dbReference>
<dbReference type="PANTHER" id="PTHR33744:SF1">
    <property type="entry name" value="DNA-BINDING TRANSCRIPTIONAL ACTIVATOR ADER"/>
    <property type="match status" value="1"/>
</dbReference>
<dbReference type="InterPro" id="IPR029016">
    <property type="entry name" value="GAF-like_dom_sf"/>
</dbReference>
<dbReference type="InterPro" id="IPR051448">
    <property type="entry name" value="CdaR-like_regulators"/>
</dbReference>
<proteinExistence type="inferred from homology"/>
<dbReference type="Gene3D" id="3.30.450.40">
    <property type="match status" value="1"/>
</dbReference>
<dbReference type="Gene3D" id="1.10.10.2840">
    <property type="entry name" value="PucR C-terminal helix-turn-helix domain"/>
    <property type="match status" value="1"/>
</dbReference>
<dbReference type="InterPro" id="IPR025736">
    <property type="entry name" value="PucR_C-HTH_dom"/>
</dbReference>
<comment type="similarity">
    <text evidence="1">Belongs to the CdaR family.</text>
</comment>
<name>A0ABU2XAW2_9ACTN</name>
<accession>A0ABU2XAW2</accession>
<dbReference type="InterPro" id="IPR003018">
    <property type="entry name" value="GAF"/>
</dbReference>
<dbReference type="PANTHER" id="PTHR33744">
    <property type="entry name" value="CARBOHYDRATE DIACID REGULATOR"/>
    <property type="match status" value="1"/>
</dbReference>
<dbReference type="EMBL" id="JAVRFD010000003">
    <property type="protein sequence ID" value="MDT0542982.1"/>
    <property type="molecule type" value="Genomic_DNA"/>
</dbReference>
<evidence type="ECO:0000256" key="2">
    <source>
        <dbReference type="SAM" id="MobiDB-lite"/>
    </source>
</evidence>
<dbReference type="Pfam" id="PF13556">
    <property type="entry name" value="HTH_30"/>
    <property type="match status" value="1"/>
</dbReference>
<feature type="compositionally biased region" description="Low complexity" evidence="2">
    <location>
        <begin position="642"/>
        <end position="660"/>
    </location>
</feature>
<gene>
    <name evidence="4" type="ORF">RND15_09640</name>
</gene>
<dbReference type="Pfam" id="PF01590">
    <property type="entry name" value="GAF"/>
    <property type="match status" value="1"/>
</dbReference>
<dbReference type="InterPro" id="IPR041522">
    <property type="entry name" value="CdaR_GGDEF"/>
</dbReference>
<protein>
    <submittedName>
        <fullName evidence="4">Helix-turn-helix domain-containing protein</fullName>
    </submittedName>
</protein>